<keyword evidence="3" id="KW-1185">Reference proteome</keyword>
<name>A0A9P3USB7_LYOSH</name>
<sequence length="224" mass="24569">MSSGAHPGGEEGADSGDSESDGSEDGEITEPRPRRRKGHRAGRACTRALIRQAKWDGTYDPNRKHEVTSKVGTGEAALINVGLQLEHTQAMISTKLAGHNDDSLASLCAKLNRDLSSWRQEQLVAFPDLSNELSVVDASTPEKALLLLPSSLKPEKRVALRLDGLAVIEYKLREGQAHDALAELQLAIKTCNANLKFKKKYVHGQKPNTRAQQYLRILKAEKKV</sequence>
<feature type="compositionally biased region" description="Basic residues" evidence="1">
    <location>
        <begin position="33"/>
        <end position="42"/>
    </location>
</feature>
<dbReference type="AlphaFoldDB" id="A0A9P3USB7"/>
<gene>
    <name evidence="2" type="ORF">LshimejAT787_1303790</name>
</gene>
<feature type="compositionally biased region" description="Acidic residues" evidence="1">
    <location>
        <begin position="11"/>
        <end position="28"/>
    </location>
</feature>
<dbReference type="Proteomes" id="UP001063166">
    <property type="component" value="Unassembled WGS sequence"/>
</dbReference>
<evidence type="ECO:0000313" key="3">
    <source>
        <dbReference type="Proteomes" id="UP001063166"/>
    </source>
</evidence>
<reference evidence="2" key="1">
    <citation type="submission" date="2022-07" db="EMBL/GenBank/DDBJ databases">
        <title>The genome of Lyophyllum shimeji provides insight into the initial evolution of ectomycorrhizal fungal genome.</title>
        <authorList>
            <person name="Kobayashi Y."/>
            <person name="Shibata T."/>
            <person name="Hirakawa H."/>
            <person name="Shigenobu S."/>
            <person name="Nishiyama T."/>
            <person name="Yamada A."/>
            <person name="Hasebe M."/>
            <person name="Kawaguchi M."/>
        </authorList>
    </citation>
    <scope>NUCLEOTIDE SEQUENCE</scope>
    <source>
        <strain evidence="2">AT787</strain>
    </source>
</reference>
<proteinExistence type="predicted"/>
<evidence type="ECO:0000313" key="2">
    <source>
        <dbReference type="EMBL" id="GLB43478.1"/>
    </source>
</evidence>
<organism evidence="2 3">
    <name type="scientific">Lyophyllum shimeji</name>
    <name type="common">Hon-shimeji</name>
    <name type="synonym">Tricholoma shimeji</name>
    <dbReference type="NCBI Taxonomy" id="47721"/>
    <lineage>
        <taxon>Eukaryota</taxon>
        <taxon>Fungi</taxon>
        <taxon>Dikarya</taxon>
        <taxon>Basidiomycota</taxon>
        <taxon>Agaricomycotina</taxon>
        <taxon>Agaricomycetes</taxon>
        <taxon>Agaricomycetidae</taxon>
        <taxon>Agaricales</taxon>
        <taxon>Tricholomatineae</taxon>
        <taxon>Lyophyllaceae</taxon>
        <taxon>Lyophyllum</taxon>
    </lineage>
</organism>
<protein>
    <submittedName>
        <fullName evidence="2">Uncharacterized protein</fullName>
    </submittedName>
</protein>
<feature type="region of interest" description="Disordered" evidence="1">
    <location>
        <begin position="1"/>
        <end position="43"/>
    </location>
</feature>
<dbReference type="OrthoDB" id="3257768at2759"/>
<comment type="caution">
    <text evidence="2">The sequence shown here is derived from an EMBL/GenBank/DDBJ whole genome shotgun (WGS) entry which is preliminary data.</text>
</comment>
<evidence type="ECO:0000256" key="1">
    <source>
        <dbReference type="SAM" id="MobiDB-lite"/>
    </source>
</evidence>
<accession>A0A9P3USB7</accession>
<dbReference type="EMBL" id="BRPK01000013">
    <property type="protein sequence ID" value="GLB43478.1"/>
    <property type="molecule type" value="Genomic_DNA"/>
</dbReference>